<dbReference type="SFLD" id="SFLDG01129">
    <property type="entry name" value="C1.5:_HAD__Beta-PGM__Phosphata"/>
    <property type="match status" value="1"/>
</dbReference>
<dbReference type="SUPFAM" id="SSF56784">
    <property type="entry name" value="HAD-like"/>
    <property type="match status" value="1"/>
</dbReference>
<dbReference type="NCBIfam" id="TIGR01549">
    <property type="entry name" value="HAD-SF-IA-v1"/>
    <property type="match status" value="1"/>
</dbReference>
<evidence type="ECO:0000256" key="3">
    <source>
        <dbReference type="ARBA" id="ARBA00022801"/>
    </source>
</evidence>
<evidence type="ECO:0000256" key="1">
    <source>
        <dbReference type="ARBA" id="ARBA00001946"/>
    </source>
</evidence>
<reference evidence="5" key="1">
    <citation type="submission" date="2020-11" db="EMBL/GenBank/DDBJ databases">
        <title>Carbohydrate-dependent, anaerobic sulfur respiration: A novel catabolism in halophilic archaea.</title>
        <authorList>
            <person name="Sorokin D.Y."/>
            <person name="Messina E."/>
            <person name="Smedile F."/>
            <person name="La Cono V."/>
            <person name="Hallsworth J.E."/>
            <person name="Yakimov M.M."/>
        </authorList>
    </citation>
    <scope>NUCLEOTIDE SEQUENCE</scope>
    <source>
        <strain evidence="5">HSR12-1</strain>
    </source>
</reference>
<dbReference type="InterPro" id="IPR036412">
    <property type="entry name" value="HAD-like_sf"/>
</dbReference>
<keyword evidence="4" id="KW-0460">Magnesium</keyword>
<organism evidence="5 6">
    <name type="scientific">Halapricum desulfuricans</name>
    <dbReference type="NCBI Taxonomy" id="2841257"/>
    <lineage>
        <taxon>Archaea</taxon>
        <taxon>Methanobacteriati</taxon>
        <taxon>Methanobacteriota</taxon>
        <taxon>Stenosarchaea group</taxon>
        <taxon>Halobacteria</taxon>
        <taxon>Halobacteriales</taxon>
        <taxon>Haloarculaceae</taxon>
        <taxon>Halapricum</taxon>
    </lineage>
</organism>
<name>A0A897MXU0_9EURY</name>
<dbReference type="NCBIfam" id="TIGR01509">
    <property type="entry name" value="HAD-SF-IA-v3"/>
    <property type="match status" value="1"/>
</dbReference>
<comment type="similarity">
    <text evidence="2">Belongs to the HAD-like hydrolase superfamily.</text>
</comment>
<dbReference type="PANTHER" id="PTHR46470">
    <property type="entry name" value="N-ACYLNEURAMINATE-9-PHOSPHATASE"/>
    <property type="match status" value="1"/>
</dbReference>
<dbReference type="Gene3D" id="3.40.50.1000">
    <property type="entry name" value="HAD superfamily/HAD-like"/>
    <property type="match status" value="1"/>
</dbReference>
<evidence type="ECO:0000313" key="5">
    <source>
        <dbReference type="EMBL" id="QSG05081.1"/>
    </source>
</evidence>
<dbReference type="InterPro" id="IPR051400">
    <property type="entry name" value="HAD-like_hydrolase"/>
</dbReference>
<dbReference type="InterPro" id="IPR006439">
    <property type="entry name" value="HAD-SF_hydro_IA"/>
</dbReference>
<dbReference type="GO" id="GO:0044281">
    <property type="term" value="P:small molecule metabolic process"/>
    <property type="evidence" value="ECO:0007669"/>
    <property type="project" value="UniProtKB-ARBA"/>
</dbReference>
<comment type="cofactor">
    <cofactor evidence="1">
        <name>Mg(2+)</name>
        <dbReference type="ChEBI" id="CHEBI:18420"/>
    </cofactor>
</comment>
<dbReference type="InterPro" id="IPR023214">
    <property type="entry name" value="HAD_sf"/>
</dbReference>
<keyword evidence="3 5" id="KW-0378">Hydrolase</keyword>
<dbReference type="AlphaFoldDB" id="A0A897MXU0"/>
<dbReference type="GO" id="GO:0016787">
    <property type="term" value="F:hydrolase activity"/>
    <property type="evidence" value="ECO:0007669"/>
    <property type="project" value="UniProtKB-KW"/>
</dbReference>
<evidence type="ECO:0000256" key="4">
    <source>
        <dbReference type="ARBA" id="ARBA00022842"/>
    </source>
</evidence>
<evidence type="ECO:0000313" key="6">
    <source>
        <dbReference type="Proteomes" id="UP000663525"/>
    </source>
</evidence>
<evidence type="ECO:0000256" key="2">
    <source>
        <dbReference type="ARBA" id="ARBA00007958"/>
    </source>
</evidence>
<protein>
    <submittedName>
        <fullName evidence="5">HAD superfamily hydrolase</fullName>
    </submittedName>
</protein>
<dbReference type="Gene3D" id="1.20.120.710">
    <property type="entry name" value="Haloacid dehalogenase hydrolase-like domain"/>
    <property type="match status" value="1"/>
</dbReference>
<dbReference type="Pfam" id="PF00702">
    <property type="entry name" value="Hydrolase"/>
    <property type="match status" value="1"/>
</dbReference>
<dbReference type="EMBL" id="CP064787">
    <property type="protein sequence ID" value="QSG05081.1"/>
    <property type="molecule type" value="Genomic_DNA"/>
</dbReference>
<dbReference type="SFLD" id="SFLDS00003">
    <property type="entry name" value="Haloacid_Dehalogenase"/>
    <property type="match status" value="1"/>
</dbReference>
<gene>
    <name evidence="5" type="ORF">HSR121_0727</name>
</gene>
<accession>A0A897MXU0</accession>
<proteinExistence type="inferred from homology"/>
<sequence>MRFCITHDNDCIRLDPDVLVPWIAYTQPMTPDTVLFDLDSTLCRSTQDDRKLHAEAFSRAGVEPFCTPEEVRAAATAVTDADTDREFFRQVFERVGARADAGPIDAEALAAATVELRDPTAVEWRPGARQALQRARQRARVGLVTNGTRDTQRAKLETLGIADAFETIVYAADRTEPKPSPAPFETALAELDAPADSALYVGNDYRADVVGAKRAGLTACWIPDEHDLDPPADPTHVPDYRFESPTELTTVF</sequence>
<dbReference type="Proteomes" id="UP000663525">
    <property type="component" value="Chromosome"/>
</dbReference>